<evidence type="ECO:0000313" key="12">
    <source>
        <dbReference type="Proteomes" id="UP001370490"/>
    </source>
</evidence>
<evidence type="ECO:0000256" key="1">
    <source>
        <dbReference type="ARBA" id="ARBA00004123"/>
    </source>
</evidence>
<comment type="caution">
    <text evidence="11">The sequence shown here is derived from an EMBL/GenBank/DDBJ whole genome shotgun (WGS) entry which is preliminary data.</text>
</comment>
<protein>
    <recommendedName>
        <fullName evidence="9">Small nuclear ribonucleoprotein E</fullName>
        <shortName evidence="9">snRNP-E</shortName>
    </recommendedName>
    <alternativeName>
        <fullName evidence="9">Sm protein E</fullName>
    </alternativeName>
</protein>
<dbReference type="Pfam" id="PF05198">
    <property type="entry name" value="IF3_N"/>
    <property type="match status" value="1"/>
</dbReference>
<dbReference type="InterPro" id="IPR036787">
    <property type="entry name" value="T_IF-3_N_sf"/>
</dbReference>
<dbReference type="SMART" id="SM00651">
    <property type="entry name" value="Sm"/>
    <property type="match status" value="1"/>
</dbReference>
<dbReference type="Pfam" id="PF01423">
    <property type="entry name" value="LSM"/>
    <property type="match status" value="1"/>
</dbReference>
<comment type="function">
    <text evidence="9">Plays a role in pre-mRNA splicing as a core component of the spliceosomal U1, U2, U4 and U5 small nuclear ribonucleoproteins (snRNPs), the building blocks of the spliceosome.</text>
</comment>
<dbReference type="PANTHER" id="PTHR11193">
    <property type="entry name" value="SMALL NUCLEAR RIBONUCLEOPROTEIN E"/>
    <property type="match status" value="1"/>
</dbReference>
<evidence type="ECO:0000256" key="6">
    <source>
        <dbReference type="ARBA" id="ARBA00023187"/>
    </source>
</evidence>
<evidence type="ECO:0000256" key="8">
    <source>
        <dbReference type="ARBA" id="ARBA00023274"/>
    </source>
</evidence>
<proteinExistence type="inferred from homology"/>
<evidence type="ECO:0000256" key="5">
    <source>
        <dbReference type="ARBA" id="ARBA00022884"/>
    </source>
</evidence>
<evidence type="ECO:0000256" key="9">
    <source>
        <dbReference type="RuleBase" id="RU365053"/>
    </source>
</evidence>
<dbReference type="SUPFAM" id="SSF50182">
    <property type="entry name" value="Sm-like ribonucleoproteins"/>
    <property type="match status" value="1"/>
</dbReference>
<name>A0AAN8W641_9MAGN</name>
<dbReference type="GO" id="GO:0000387">
    <property type="term" value="P:spliceosomal snRNP assembly"/>
    <property type="evidence" value="ECO:0007669"/>
    <property type="project" value="UniProtKB-UniRule"/>
</dbReference>
<gene>
    <name evidence="11" type="ORF">RJ641_027699</name>
</gene>
<dbReference type="CDD" id="cd01718">
    <property type="entry name" value="Sm_E"/>
    <property type="match status" value="1"/>
</dbReference>
<sequence>MFLVVLANGAEVGFDEYMNLVLDDAEEVNIKKKSRKQLGRILLKGDNITLMMNTRPTDSHSDSDDESALDYSSIRYTFNFPDFRSDSVRLIDEKQNMVGVVPKREALQMAEDAELDLVCSFITLASL</sequence>
<dbReference type="GO" id="GO:0003743">
    <property type="term" value="F:translation initiation factor activity"/>
    <property type="evidence" value="ECO:0007669"/>
    <property type="project" value="InterPro"/>
</dbReference>
<evidence type="ECO:0000256" key="4">
    <source>
        <dbReference type="ARBA" id="ARBA00022728"/>
    </source>
</evidence>
<evidence type="ECO:0000256" key="3">
    <source>
        <dbReference type="ARBA" id="ARBA00022664"/>
    </source>
</evidence>
<keyword evidence="3 9" id="KW-0507">mRNA processing</keyword>
<comment type="similarity">
    <text evidence="2 9">Belongs to the snRNP Sm proteins family.</text>
</comment>
<dbReference type="EMBL" id="JBAMMX010000004">
    <property type="protein sequence ID" value="KAK6942322.1"/>
    <property type="molecule type" value="Genomic_DNA"/>
</dbReference>
<keyword evidence="8 9" id="KW-0687">Ribonucleoprotein</keyword>
<keyword evidence="12" id="KW-1185">Reference proteome</keyword>
<keyword evidence="7 9" id="KW-0539">Nucleus</keyword>
<evidence type="ECO:0000259" key="10">
    <source>
        <dbReference type="SMART" id="SM00651"/>
    </source>
</evidence>
<dbReference type="SUPFAM" id="SSF54364">
    <property type="entry name" value="Translation initiation factor IF3, N-terminal domain"/>
    <property type="match status" value="1"/>
</dbReference>
<dbReference type="GO" id="GO:0005682">
    <property type="term" value="C:U5 snRNP"/>
    <property type="evidence" value="ECO:0007669"/>
    <property type="project" value="UniProtKB-UniRule"/>
</dbReference>
<dbReference type="AlphaFoldDB" id="A0AAN8W641"/>
<dbReference type="GO" id="GO:0005687">
    <property type="term" value="C:U4 snRNP"/>
    <property type="evidence" value="ECO:0007669"/>
    <property type="project" value="UniProtKB-UniRule"/>
</dbReference>
<dbReference type="InterPro" id="IPR010920">
    <property type="entry name" value="LSM_dom_sf"/>
</dbReference>
<dbReference type="GO" id="GO:0046540">
    <property type="term" value="C:U4/U6 x U5 tri-snRNP complex"/>
    <property type="evidence" value="ECO:0007669"/>
    <property type="project" value="UniProtKB-UniRule"/>
</dbReference>
<keyword evidence="5 9" id="KW-0694">RNA-binding</keyword>
<evidence type="ECO:0000256" key="2">
    <source>
        <dbReference type="ARBA" id="ARBA00006850"/>
    </source>
</evidence>
<dbReference type="Gene3D" id="3.10.20.80">
    <property type="entry name" value="Translation initiation factor 3 (IF-3), N-terminal domain"/>
    <property type="match status" value="1"/>
</dbReference>
<keyword evidence="4 9" id="KW-0747">Spliceosome</keyword>
<feature type="domain" description="Sm" evidence="10">
    <location>
        <begin position="1"/>
        <end position="53"/>
    </location>
</feature>
<comment type="subcellular location">
    <subcellularLocation>
        <location evidence="1 9">Nucleus</location>
    </subcellularLocation>
</comment>
<dbReference type="GO" id="GO:0005686">
    <property type="term" value="C:U2 snRNP"/>
    <property type="evidence" value="ECO:0007669"/>
    <property type="project" value="UniProtKB-UniRule"/>
</dbReference>
<dbReference type="GO" id="GO:0003723">
    <property type="term" value="F:RNA binding"/>
    <property type="evidence" value="ECO:0007669"/>
    <property type="project" value="UniProtKB-KW"/>
</dbReference>
<keyword evidence="6 9" id="KW-0508">mRNA splicing</keyword>
<accession>A0AAN8W641</accession>
<dbReference type="GO" id="GO:0005681">
    <property type="term" value="C:spliceosomal complex"/>
    <property type="evidence" value="ECO:0007669"/>
    <property type="project" value="UniProtKB-KW"/>
</dbReference>
<evidence type="ECO:0000256" key="7">
    <source>
        <dbReference type="ARBA" id="ARBA00023242"/>
    </source>
</evidence>
<dbReference type="Gene3D" id="2.30.30.100">
    <property type="match status" value="1"/>
</dbReference>
<dbReference type="InterPro" id="IPR019814">
    <property type="entry name" value="Translation_initiation_fac_3_N"/>
</dbReference>
<reference evidence="11 12" key="1">
    <citation type="submission" date="2023-12" db="EMBL/GenBank/DDBJ databases">
        <title>A high-quality genome assembly for Dillenia turbinata (Dilleniales).</title>
        <authorList>
            <person name="Chanderbali A."/>
        </authorList>
    </citation>
    <scope>NUCLEOTIDE SEQUENCE [LARGE SCALE GENOMIC DNA]</scope>
    <source>
        <strain evidence="11">LSX21</strain>
        <tissue evidence="11">Leaf</tissue>
    </source>
</reference>
<dbReference type="InterPro" id="IPR027078">
    <property type="entry name" value="snRNP-E"/>
</dbReference>
<dbReference type="InterPro" id="IPR001163">
    <property type="entry name" value="Sm_dom_euk/arc"/>
</dbReference>
<evidence type="ECO:0000313" key="11">
    <source>
        <dbReference type="EMBL" id="KAK6942322.1"/>
    </source>
</evidence>
<dbReference type="Proteomes" id="UP001370490">
    <property type="component" value="Unassembled WGS sequence"/>
</dbReference>
<dbReference type="GO" id="GO:0005685">
    <property type="term" value="C:U1 snRNP"/>
    <property type="evidence" value="ECO:0007669"/>
    <property type="project" value="UniProtKB-UniRule"/>
</dbReference>
<organism evidence="11 12">
    <name type="scientific">Dillenia turbinata</name>
    <dbReference type="NCBI Taxonomy" id="194707"/>
    <lineage>
        <taxon>Eukaryota</taxon>
        <taxon>Viridiplantae</taxon>
        <taxon>Streptophyta</taxon>
        <taxon>Embryophyta</taxon>
        <taxon>Tracheophyta</taxon>
        <taxon>Spermatophyta</taxon>
        <taxon>Magnoliopsida</taxon>
        <taxon>eudicotyledons</taxon>
        <taxon>Gunneridae</taxon>
        <taxon>Pentapetalae</taxon>
        <taxon>Dilleniales</taxon>
        <taxon>Dilleniaceae</taxon>
        <taxon>Dillenia</taxon>
    </lineage>
</organism>